<evidence type="ECO:0000313" key="2">
    <source>
        <dbReference type="Proteomes" id="UP000308671"/>
    </source>
</evidence>
<accession>A0A4S8QQS6</accession>
<comment type="caution">
    <text evidence="1">The sequence shown here is derived from an EMBL/GenBank/DDBJ whole genome shotgun (WGS) entry which is preliminary data.</text>
</comment>
<name>A0A4S8QQS6_9HELO</name>
<dbReference type="AlphaFoldDB" id="A0A4S8QQS6"/>
<reference evidence="1 2" key="1">
    <citation type="submission" date="2017-12" db="EMBL/GenBank/DDBJ databases">
        <title>Comparative genomics of Botrytis spp.</title>
        <authorList>
            <person name="Valero-Jimenez C.A."/>
            <person name="Tapia P."/>
            <person name="Veloso J."/>
            <person name="Silva-Moreno E."/>
            <person name="Staats M."/>
            <person name="Valdes J.H."/>
            <person name="Van Kan J.A.L."/>
        </authorList>
    </citation>
    <scope>NUCLEOTIDE SEQUENCE [LARGE SCALE GENOMIC DNA]</scope>
    <source>
        <strain evidence="1 2">MUCL435</strain>
    </source>
</reference>
<gene>
    <name evidence="1" type="ORF">BGAL_0308g00100</name>
</gene>
<keyword evidence="2" id="KW-1185">Reference proteome</keyword>
<sequence>MSTFQHEQQLEVSWEQQSSRTDIKSPRFYKISITGMSTAIKDDALENSSFESAKVVCKRQRILIKAIFGWLVGIELAFY</sequence>
<dbReference type="EMBL" id="PQXL01000308">
    <property type="protein sequence ID" value="THV47473.1"/>
    <property type="molecule type" value="Genomic_DNA"/>
</dbReference>
<organism evidence="1 2">
    <name type="scientific">Botrytis galanthina</name>
    <dbReference type="NCBI Taxonomy" id="278940"/>
    <lineage>
        <taxon>Eukaryota</taxon>
        <taxon>Fungi</taxon>
        <taxon>Dikarya</taxon>
        <taxon>Ascomycota</taxon>
        <taxon>Pezizomycotina</taxon>
        <taxon>Leotiomycetes</taxon>
        <taxon>Helotiales</taxon>
        <taxon>Sclerotiniaceae</taxon>
        <taxon>Botrytis</taxon>
    </lineage>
</organism>
<evidence type="ECO:0000313" key="1">
    <source>
        <dbReference type="EMBL" id="THV47473.1"/>
    </source>
</evidence>
<proteinExistence type="predicted"/>
<protein>
    <submittedName>
        <fullName evidence="1">Uncharacterized protein</fullName>
    </submittedName>
</protein>
<dbReference type="Proteomes" id="UP000308671">
    <property type="component" value="Unassembled WGS sequence"/>
</dbReference>